<dbReference type="PANTHER" id="PTHR40112">
    <property type="entry name" value="H2HPP ISOMERASE"/>
    <property type="match status" value="1"/>
</dbReference>
<keyword evidence="5" id="KW-1185">Reference proteome</keyword>
<dbReference type="Proteomes" id="UP000182800">
    <property type="component" value="Unassembled WGS sequence"/>
</dbReference>
<dbReference type="Pfam" id="PF07883">
    <property type="entry name" value="Cupin_2"/>
    <property type="match status" value="2"/>
</dbReference>
<organism evidence="2 4">
    <name type="scientific">Saliniramus fredricksonii</name>
    <dbReference type="NCBI Taxonomy" id="1653334"/>
    <lineage>
        <taxon>Bacteria</taxon>
        <taxon>Pseudomonadati</taxon>
        <taxon>Pseudomonadota</taxon>
        <taxon>Alphaproteobacteria</taxon>
        <taxon>Hyphomicrobiales</taxon>
        <taxon>Salinarimonadaceae</taxon>
        <taxon>Saliniramus</taxon>
    </lineage>
</organism>
<proteinExistence type="predicted"/>
<dbReference type="EMBL" id="FMBM01000001">
    <property type="protein sequence ID" value="SCC79662.1"/>
    <property type="molecule type" value="Genomic_DNA"/>
</dbReference>
<dbReference type="InterPro" id="IPR014710">
    <property type="entry name" value="RmlC-like_jellyroll"/>
</dbReference>
<dbReference type="AlphaFoldDB" id="A0A0P7X5Z3"/>
<evidence type="ECO:0000313" key="4">
    <source>
        <dbReference type="Proteomes" id="UP000050497"/>
    </source>
</evidence>
<dbReference type="OrthoDB" id="9793521at2"/>
<evidence type="ECO:0000313" key="2">
    <source>
        <dbReference type="EMBL" id="KPQ10356.1"/>
    </source>
</evidence>
<dbReference type="EMBL" id="LJSX01000016">
    <property type="protein sequence ID" value="KPQ10356.1"/>
    <property type="molecule type" value="Genomic_DNA"/>
</dbReference>
<dbReference type="CDD" id="cd10547">
    <property type="entry name" value="cupin_BacB_C"/>
    <property type="match status" value="1"/>
</dbReference>
<sequence>MNHSYFPKPERIKLFGGIEADVFELGDDARTIVMISRMPPGAEAPPHEHAEHQIGMCLSGVYRMRVGDEQRELEALKGAYWVPGGETHGAMNIGSTTAITLDIKRFPRPEQEGQSTPCAPEVRFLDMTPARNIKGGLNLNFFVGPWFEIMLSVLEPDALMPRHAHRGVQIGIGLEGEYRMDVGDETQRFSENCVYFAPDQIPHMGHNDTDRPATSLNIFIPPRWNLLPKRLRKTIDEAPDAIR</sequence>
<dbReference type="Gene3D" id="2.60.120.10">
    <property type="entry name" value="Jelly Rolls"/>
    <property type="match status" value="2"/>
</dbReference>
<evidence type="ECO:0000259" key="1">
    <source>
        <dbReference type="Pfam" id="PF07883"/>
    </source>
</evidence>
<name>A0A0P7X5Z3_9HYPH</name>
<dbReference type="InterPro" id="IPR052535">
    <property type="entry name" value="Bacilysin_H2HPP_isomerase"/>
</dbReference>
<dbReference type="PANTHER" id="PTHR40112:SF1">
    <property type="entry name" value="H2HPP ISOMERASE"/>
    <property type="match status" value="1"/>
</dbReference>
<feature type="domain" description="Cupin type-2" evidence="1">
    <location>
        <begin position="35"/>
        <end position="103"/>
    </location>
</feature>
<dbReference type="SUPFAM" id="SSF51182">
    <property type="entry name" value="RmlC-like cupins"/>
    <property type="match status" value="1"/>
</dbReference>
<reference evidence="3 5" key="2">
    <citation type="submission" date="2016-08" db="EMBL/GenBank/DDBJ databases">
        <authorList>
            <person name="Varghese N."/>
            <person name="Submissions Spin"/>
        </authorList>
    </citation>
    <scope>NUCLEOTIDE SEQUENCE [LARGE SCALE GENOMIC DNA]</scope>
    <source>
        <strain evidence="3 5">HL-109</strain>
    </source>
</reference>
<protein>
    <submittedName>
        <fullName evidence="2 3">Cupin domain</fullName>
    </submittedName>
</protein>
<dbReference type="CDD" id="cd20307">
    <property type="entry name" value="cupin_BacB_N"/>
    <property type="match status" value="1"/>
</dbReference>
<evidence type="ECO:0000313" key="5">
    <source>
        <dbReference type="Proteomes" id="UP000182800"/>
    </source>
</evidence>
<dbReference type="STRING" id="1653334.GA0071312_1080"/>
<dbReference type="InterPro" id="IPR013096">
    <property type="entry name" value="Cupin_2"/>
</dbReference>
<accession>A0A0P7X5Z3</accession>
<dbReference type="InterPro" id="IPR011051">
    <property type="entry name" value="RmlC_Cupin_sf"/>
</dbReference>
<gene>
    <name evidence="3" type="ORF">GA0071312_1080</name>
    <name evidence="2" type="ORF">HLUCCO17_11285</name>
</gene>
<reference evidence="2 4" key="1">
    <citation type="submission" date="2015-09" db="EMBL/GenBank/DDBJ databases">
        <title>Identification and resolution of microdiversity through metagenomic sequencing of parallel consortia.</title>
        <authorList>
            <person name="Nelson W.C."/>
            <person name="Romine M.F."/>
            <person name="Lindemann S.R."/>
        </authorList>
    </citation>
    <scope>NUCLEOTIDE SEQUENCE [LARGE SCALE GENOMIC DNA]</scope>
    <source>
        <strain evidence="2">HL-109</strain>
    </source>
</reference>
<dbReference type="RefSeq" id="WP_074443890.1">
    <property type="nucleotide sequence ID" value="NZ_FMBM01000001.1"/>
</dbReference>
<comment type="caution">
    <text evidence="2">The sequence shown here is derived from an EMBL/GenBank/DDBJ whole genome shotgun (WGS) entry which is preliminary data.</text>
</comment>
<feature type="domain" description="Cupin type-2" evidence="1">
    <location>
        <begin position="151"/>
        <end position="219"/>
    </location>
</feature>
<dbReference type="Proteomes" id="UP000050497">
    <property type="component" value="Unassembled WGS sequence"/>
</dbReference>
<evidence type="ECO:0000313" key="3">
    <source>
        <dbReference type="EMBL" id="SCC79662.1"/>
    </source>
</evidence>